<feature type="transmembrane region" description="Helical" evidence="1">
    <location>
        <begin position="20"/>
        <end position="40"/>
    </location>
</feature>
<dbReference type="AlphaFoldDB" id="Q9Y9Q2"/>
<protein>
    <submittedName>
        <fullName evidence="2">Uncharacterized protein</fullName>
    </submittedName>
</protein>
<dbReference type="EMBL" id="BA000002">
    <property type="protein sequence ID" value="BAA81248.1"/>
    <property type="molecule type" value="Genomic_DNA"/>
</dbReference>
<accession>Q9Y9Q2</accession>
<sequence>MYRWGLPLPILEWRWPGGFLLFAAAIAALLAVASAAYFLLSPGSSSPDFMLPTGEFSGRTSVIEGFEPSKVIEYEFTADGLKVRVIYSFYTDESLLRNVVSLLEEYCSSSSAALCDRVPEAWADGVDDLALLDIYITLANLSRETVELGYGGPLASCYTKKAVYEIFGREEPRWQGFWVEFDVREGSLLKGFCIFQLALKTVDLKPYHYVDENLVFLVETPFKAVAEVVTPAGFKTEAHAVEYP</sequence>
<dbReference type="eggNOG" id="arCOG14789">
    <property type="taxonomic scope" value="Archaea"/>
</dbReference>
<dbReference type="EnsemblBacteria" id="BAA81248">
    <property type="protein sequence ID" value="BAA81248"/>
    <property type="gene ID" value="APE_2236"/>
</dbReference>
<name>Q9Y9Q2_AERPE</name>
<evidence type="ECO:0000256" key="1">
    <source>
        <dbReference type="SAM" id="Phobius"/>
    </source>
</evidence>
<keyword evidence="1" id="KW-0472">Membrane</keyword>
<dbReference type="KEGG" id="ape:APE_2236"/>
<gene>
    <name evidence="2" type="ordered locus">APE_2236</name>
</gene>
<keyword evidence="1" id="KW-1133">Transmembrane helix</keyword>
<evidence type="ECO:0000313" key="2">
    <source>
        <dbReference type="EMBL" id="BAA81248.1"/>
    </source>
</evidence>
<dbReference type="STRING" id="272557.APE_2236"/>
<dbReference type="PIR" id="H72532">
    <property type="entry name" value="H72532"/>
</dbReference>
<proteinExistence type="predicted"/>
<organism evidence="2 3">
    <name type="scientific">Aeropyrum pernix (strain ATCC 700893 / DSM 11879 / JCM 9820 / NBRC 100138 / K1)</name>
    <dbReference type="NCBI Taxonomy" id="272557"/>
    <lineage>
        <taxon>Archaea</taxon>
        <taxon>Thermoproteota</taxon>
        <taxon>Thermoprotei</taxon>
        <taxon>Desulfurococcales</taxon>
        <taxon>Desulfurococcaceae</taxon>
        <taxon>Aeropyrum</taxon>
    </lineage>
</organism>
<reference evidence="2 3" key="1">
    <citation type="journal article" date="1999" name="DNA Res.">
        <title>Complete genome sequence of an aerobic hyper-thermophilic crenarchaeon, Aeropyrum pernix K1.</title>
        <authorList>
            <person name="Kawarabayasi Y."/>
            <person name="Hino Y."/>
            <person name="Horikawa H."/>
            <person name="Yamazaki S."/>
            <person name="Haikawa Y."/>
            <person name="Jin-no K."/>
            <person name="Takahashi M."/>
            <person name="Sekine M."/>
            <person name="Baba S."/>
            <person name="Ankai A."/>
            <person name="Kosugi H."/>
            <person name="Hosoyama A."/>
            <person name="Fukui S."/>
            <person name="Nagai Y."/>
            <person name="Nishijima K."/>
            <person name="Nakazawa H."/>
            <person name="Takamiya M."/>
            <person name="Masuda S."/>
            <person name="Funahashi T."/>
            <person name="Tanaka T."/>
            <person name="Kudoh Y."/>
            <person name="Yamazaki J."/>
            <person name="Kushida N."/>
            <person name="Oguchi A."/>
            <person name="Aoki K."/>
            <person name="Kubota K."/>
            <person name="Nakamura Y."/>
            <person name="Nomura N."/>
            <person name="Sako Y."/>
            <person name="Kikuchi H."/>
        </authorList>
    </citation>
    <scope>NUCLEOTIDE SEQUENCE [LARGE SCALE GENOMIC DNA]</scope>
    <source>
        <strain evidence="3">ATCC 700893 / DSM 11879 / JCM 9820 / NBRC 100138 / K1</strain>
    </source>
</reference>
<keyword evidence="3" id="KW-1185">Reference proteome</keyword>
<dbReference type="Proteomes" id="UP000002518">
    <property type="component" value="Chromosome"/>
</dbReference>
<evidence type="ECO:0000313" key="3">
    <source>
        <dbReference type="Proteomes" id="UP000002518"/>
    </source>
</evidence>
<keyword evidence="1" id="KW-0812">Transmembrane</keyword>